<dbReference type="OrthoDB" id="244495at2759"/>
<dbReference type="PANTHER" id="PTHR15615">
    <property type="match status" value="1"/>
</dbReference>
<dbReference type="GO" id="GO:0000307">
    <property type="term" value="C:cyclin-dependent protein kinase holoenzyme complex"/>
    <property type="evidence" value="ECO:0007669"/>
    <property type="project" value="TreeGrafter"/>
</dbReference>
<evidence type="ECO:0000313" key="3">
    <source>
        <dbReference type="Proteomes" id="UP000193498"/>
    </source>
</evidence>
<dbReference type="GO" id="GO:0016538">
    <property type="term" value="F:cyclin-dependent protein serine/threonine kinase regulator activity"/>
    <property type="evidence" value="ECO:0007669"/>
    <property type="project" value="TreeGrafter"/>
</dbReference>
<evidence type="ECO:0000313" key="2">
    <source>
        <dbReference type="EMBL" id="ORX99586.1"/>
    </source>
</evidence>
<keyword evidence="3" id="KW-1185">Reference proteome</keyword>
<evidence type="ECO:0000259" key="1">
    <source>
        <dbReference type="Pfam" id="PF00134"/>
    </source>
</evidence>
<dbReference type="Gene3D" id="1.10.472.10">
    <property type="entry name" value="Cyclin-like"/>
    <property type="match status" value="1"/>
</dbReference>
<dbReference type="STRING" id="1314790.A0A1Y1YP95"/>
<protein>
    <recommendedName>
        <fullName evidence="1">Cyclin N-terminal domain-containing protein</fullName>
    </recommendedName>
</protein>
<dbReference type="InterPro" id="IPR036915">
    <property type="entry name" value="Cyclin-like_sf"/>
</dbReference>
<name>A0A1Y1YP95_9FUNG</name>
<accession>A0A1Y1YP95</accession>
<dbReference type="GO" id="GO:0019901">
    <property type="term" value="F:protein kinase binding"/>
    <property type="evidence" value="ECO:0007669"/>
    <property type="project" value="InterPro"/>
</dbReference>
<dbReference type="Proteomes" id="UP000193498">
    <property type="component" value="Unassembled WGS sequence"/>
</dbReference>
<dbReference type="GO" id="GO:0005634">
    <property type="term" value="C:nucleus"/>
    <property type="evidence" value="ECO:0007669"/>
    <property type="project" value="TreeGrafter"/>
</dbReference>
<sequence>MATSFNTIFIPATPPPSLQQGNPGPTLTSFDSRQFLLQHFPDLSTLRMAEYAANVVSYLWSTSFSDSPSGPIPMHSSSQLKETFTNILLSLESPTIVIILALKYMHRLRASFNHSSLNPDHVTRLFVSCLLLATKYHLDGNTRNSEWSARVGITVAELSEMERWLLRQFRYDLGITSADFFLWVRWLGSSWRQPKMDRKRPRSHLEKLHYLQRVSQYGNLSSLSGLSLLASLATLARVTQG</sequence>
<comment type="caution">
    <text evidence="2">The sequence shown here is derived from an EMBL/GenBank/DDBJ whole genome shotgun (WGS) entry which is preliminary data.</text>
</comment>
<proteinExistence type="predicted"/>
<organism evidence="2 3">
    <name type="scientific">Basidiobolus meristosporus CBS 931.73</name>
    <dbReference type="NCBI Taxonomy" id="1314790"/>
    <lineage>
        <taxon>Eukaryota</taxon>
        <taxon>Fungi</taxon>
        <taxon>Fungi incertae sedis</taxon>
        <taxon>Zoopagomycota</taxon>
        <taxon>Entomophthoromycotina</taxon>
        <taxon>Basidiobolomycetes</taxon>
        <taxon>Basidiobolales</taxon>
        <taxon>Basidiobolaceae</taxon>
        <taxon>Basidiobolus</taxon>
    </lineage>
</organism>
<feature type="domain" description="Cyclin N-terminal" evidence="1">
    <location>
        <begin position="97"/>
        <end position="173"/>
    </location>
</feature>
<dbReference type="PANTHER" id="PTHR15615:SF27">
    <property type="entry name" value="PHO85 CYCLIN CLG1"/>
    <property type="match status" value="1"/>
</dbReference>
<dbReference type="AlphaFoldDB" id="A0A1Y1YP95"/>
<dbReference type="EMBL" id="MCFE01000095">
    <property type="protein sequence ID" value="ORX99586.1"/>
    <property type="molecule type" value="Genomic_DNA"/>
</dbReference>
<gene>
    <name evidence="2" type="ORF">K493DRAFT_313169</name>
</gene>
<dbReference type="InterPro" id="IPR013922">
    <property type="entry name" value="Cyclin_PHO80-like"/>
</dbReference>
<dbReference type="InterPro" id="IPR006671">
    <property type="entry name" value="Cyclin_N"/>
</dbReference>
<dbReference type="InParanoid" id="A0A1Y1YP95"/>
<dbReference type="Pfam" id="PF00134">
    <property type="entry name" value="Cyclin_N"/>
    <property type="match status" value="1"/>
</dbReference>
<dbReference type="CDD" id="cd20557">
    <property type="entry name" value="CYCLIN_ScPCL1-like"/>
    <property type="match status" value="1"/>
</dbReference>
<reference evidence="2 3" key="1">
    <citation type="submission" date="2016-07" db="EMBL/GenBank/DDBJ databases">
        <title>Pervasive Adenine N6-methylation of Active Genes in Fungi.</title>
        <authorList>
            <consortium name="DOE Joint Genome Institute"/>
            <person name="Mondo S.J."/>
            <person name="Dannebaum R.O."/>
            <person name="Kuo R.C."/>
            <person name="Labutti K."/>
            <person name="Haridas S."/>
            <person name="Kuo A."/>
            <person name="Salamov A."/>
            <person name="Ahrendt S.R."/>
            <person name="Lipzen A."/>
            <person name="Sullivan W."/>
            <person name="Andreopoulos W.B."/>
            <person name="Clum A."/>
            <person name="Lindquist E."/>
            <person name="Daum C."/>
            <person name="Ramamoorthy G.K."/>
            <person name="Gryganskyi A."/>
            <person name="Culley D."/>
            <person name="Magnuson J.K."/>
            <person name="James T.Y."/>
            <person name="O'Malley M.A."/>
            <person name="Stajich J.E."/>
            <person name="Spatafora J.W."/>
            <person name="Visel A."/>
            <person name="Grigoriev I.V."/>
        </authorList>
    </citation>
    <scope>NUCLEOTIDE SEQUENCE [LARGE SCALE GENOMIC DNA]</scope>
    <source>
        <strain evidence="2 3">CBS 931.73</strain>
    </source>
</reference>
<dbReference type="SUPFAM" id="SSF47954">
    <property type="entry name" value="Cyclin-like"/>
    <property type="match status" value="1"/>
</dbReference>